<dbReference type="EMBL" id="CAJNYV010005551">
    <property type="protein sequence ID" value="CAF3748854.1"/>
    <property type="molecule type" value="Genomic_DNA"/>
</dbReference>
<accession>A0A817YLW4</accession>
<reference evidence="7" key="1">
    <citation type="submission" date="2021-02" db="EMBL/GenBank/DDBJ databases">
        <authorList>
            <person name="Nowell W R."/>
        </authorList>
    </citation>
    <scope>NUCLEOTIDE SEQUENCE</scope>
</reference>
<dbReference type="Proteomes" id="UP000663825">
    <property type="component" value="Unassembled WGS sequence"/>
</dbReference>
<evidence type="ECO:0000256" key="1">
    <source>
        <dbReference type="ARBA" id="ARBA00004141"/>
    </source>
</evidence>
<dbReference type="GO" id="GO:0016020">
    <property type="term" value="C:membrane"/>
    <property type="evidence" value="ECO:0007669"/>
    <property type="project" value="UniProtKB-SubCell"/>
</dbReference>
<keyword evidence="2 5" id="KW-0812">Transmembrane</keyword>
<feature type="transmembrane region" description="Helical" evidence="5">
    <location>
        <begin position="100"/>
        <end position="120"/>
    </location>
</feature>
<name>A0A817YLW4_9BILA</name>
<keyword evidence="4 5" id="KW-0472">Membrane</keyword>
<comment type="subcellular location">
    <subcellularLocation>
        <location evidence="1">Membrane</location>
        <topology evidence="1">Multi-pass membrane protein</topology>
    </subcellularLocation>
</comment>
<sequence>MYYVQPWMLAVIIPLAGIREGQQLLYELHLFNKKSFANAGYYVGMFGSSALLAFSLEFSEYLLVSNTSSLTLSVSGIFKEVVMLYLAVEYNDNQLNALNIIGLVICLTGIVFHCILKFCALQKEKSTNGDTTTNERLLLRRLESGDEWSIDADPNNRRTSLND</sequence>
<evidence type="ECO:0000313" key="8">
    <source>
        <dbReference type="EMBL" id="CAF3487593.1"/>
    </source>
</evidence>
<dbReference type="Proteomes" id="UP000663833">
    <property type="component" value="Unassembled WGS sequence"/>
</dbReference>
<dbReference type="EMBL" id="CAJNYU010003455">
    <property type="protein sequence ID" value="CAF3673984.1"/>
    <property type="molecule type" value="Genomic_DNA"/>
</dbReference>
<evidence type="ECO:0000313" key="14">
    <source>
        <dbReference type="EMBL" id="CAF4518222.1"/>
    </source>
</evidence>
<evidence type="ECO:0000313" key="11">
    <source>
        <dbReference type="EMBL" id="CAF4312651.1"/>
    </source>
</evidence>
<dbReference type="EMBL" id="CAJOBP010001803">
    <property type="protein sequence ID" value="CAF4312651.1"/>
    <property type="molecule type" value="Genomic_DNA"/>
</dbReference>
<dbReference type="OrthoDB" id="6418713at2759"/>
<dbReference type="Proteomes" id="UP000663872">
    <property type="component" value="Unassembled WGS sequence"/>
</dbReference>
<dbReference type="EMBL" id="CAJOBS010000187">
    <property type="protein sequence ID" value="CAF4518222.1"/>
    <property type="molecule type" value="Genomic_DNA"/>
</dbReference>
<dbReference type="EMBL" id="CAJNYT010000883">
    <property type="protein sequence ID" value="CAF3381451.1"/>
    <property type="molecule type" value="Genomic_DNA"/>
</dbReference>
<dbReference type="EMBL" id="CAJOBQ010001023">
    <property type="protein sequence ID" value="CAF4446323.1"/>
    <property type="molecule type" value="Genomic_DNA"/>
</dbReference>
<evidence type="ECO:0000313" key="13">
    <source>
        <dbReference type="EMBL" id="CAF4446323.1"/>
    </source>
</evidence>
<evidence type="ECO:0000313" key="17">
    <source>
        <dbReference type="Proteomes" id="UP000663873"/>
    </source>
</evidence>
<evidence type="ECO:0000256" key="3">
    <source>
        <dbReference type="ARBA" id="ARBA00022989"/>
    </source>
</evidence>
<dbReference type="Proteomes" id="UP000663838">
    <property type="component" value="Unassembled WGS sequence"/>
</dbReference>
<dbReference type="EMBL" id="CAJOBO010001030">
    <property type="protein sequence ID" value="CAF4328181.1"/>
    <property type="molecule type" value="Genomic_DNA"/>
</dbReference>
<evidence type="ECO:0000313" key="15">
    <source>
        <dbReference type="EMBL" id="CAF4813859.1"/>
    </source>
</evidence>
<dbReference type="Proteomes" id="UP000663873">
    <property type="component" value="Unassembled WGS sequence"/>
</dbReference>
<evidence type="ECO:0000313" key="9">
    <source>
        <dbReference type="EMBL" id="CAF3673984.1"/>
    </source>
</evidence>
<proteinExistence type="predicted"/>
<protein>
    <recommendedName>
        <fullName evidence="18">Sugar phosphate transporter domain-containing protein</fullName>
    </recommendedName>
</protein>
<keyword evidence="17" id="KW-1185">Reference proteome</keyword>
<keyword evidence="3 5" id="KW-1133">Transmembrane helix</keyword>
<dbReference type="InterPro" id="IPR050186">
    <property type="entry name" value="TPT_transporter"/>
</dbReference>
<dbReference type="AlphaFoldDB" id="A0A817YLW4"/>
<evidence type="ECO:0000256" key="5">
    <source>
        <dbReference type="SAM" id="Phobius"/>
    </source>
</evidence>
<evidence type="ECO:0000313" key="10">
    <source>
        <dbReference type="EMBL" id="CAF3748854.1"/>
    </source>
</evidence>
<gene>
    <name evidence="9" type="ORF">FME351_LOCUS25911</name>
    <name evidence="7" type="ORF">GRG538_LOCUS8239</name>
    <name evidence="12" type="ORF">HFQ381_LOCUS15270</name>
    <name evidence="10" type="ORF">KIK155_LOCUS29585</name>
    <name evidence="8" type="ORF">LUA448_LOCUS24436</name>
    <name evidence="15" type="ORF">QYT958_LOCUS24639</name>
    <name evidence="6" type="ORF">TIS948_LOCUS4314</name>
    <name evidence="14" type="ORF">TOA249_LOCUS4808</name>
    <name evidence="13" type="ORF">TSG867_LOCUS16625</name>
    <name evidence="11" type="ORF">UJA718_LOCUS13362</name>
</gene>
<organism evidence="7 16">
    <name type="scientific">Rotaria socialis</name>
    <dbReference type="NCBI Taxonomy" id="392032"/>
    <lineage>
        <taxon>Eukaryota</taxon>
        <taxon>Metazoa</taxon>
        <taxon>Spiralia</taxon>
        <taxon>Gnathifera</taxon>
        <taxon>Rotifera</taxon>
        <taxon>Eurotatoria</taxon>
        <taxon>Bdelloidea</taxon>
        <taxon>Philodinida</taxon>
        <taxon>Philodinidae</taxon>
        <taxon>Rotaria</taxon>
    </lineage>
</organism>
<dbReference type="EMBL" id="CAJNYD010003252">
    <property type="protein sequence ID" value="CAF3487593.1"/>
    <property type="molecule type" value="Genomic_DNA"/>
</dbReference>
<dbReference type="Proteomes" id="UP000663865">
    <property type="component" value="Unassembled WGS sequence"/>
</dbReference>
<dbReference type="Proteomes" id="UP000663869">
    <property type="component" value="Unassembled WGS sequence"/>
</dbReference>
<evidence type="ECO:0000313" key="12">
    <source>
        <dbReference type="EMBL" id="CAF4328181.1"/>
    </source>
</evidence>
<evidence type="ECO:0000256" key="4">
    <source>
        <dbReference type="ARBA" id="ARBA00023136"/>
    </source>
</evidence>
<evidence type="ECO:0008006" key="18">
    <source>
        <dbReference type="Google" id="ProtNLM"/>
    </source>
</evidence>
<evidence type="ECO:0000256" key="2">
    <source>
        <dbReference type="ARBA" id="ARBA00022692"/>
    </source>
</evidence>
<evidence type="ECO:0000313" key="6">
    <source>
        <dbReference type="EMBL" id="CAF3056419.1"/>
    </source>
</evidence>
<evidence type="ECO:0000313" key="16">
    <source>
        <dbReference type="Proteomes" id="UP000663872"/>
    </source>
</evidence>
<comment type="caution">
    <text evidence="7">The sequence shown here is derived from an EMBL/GenBank/DDBJ whole genome shotgun (WGS) entry which is preliminary data.</text>
</comment>
<evidence type="ECO:0000313" key="7">
    <source>
        <dbReference type="EMBL" id="CAF3381451.1"/>
    </source>
</evidence>
<dbReference type="PANTHER" id="PTHR11132">
    <property type="entry name" value="SOLUTE CARRIER FAMILY 35"/>
    <property type="match status" value="1"/>
</dbReference>
<dbReference type="Proteomes" id="UP000663862">
    <property type="component" value="Unassembled WGS sequence"/>
</dbReference>
<feature type="transmembrane region" description="Helical" evidence="5">
    <location>
        <begin position="39"/>
        <end position="58"/>
    </location>
</feature>
<dbReference type="EMBL" id="CAJOBR010005316">
    <property type="protein sequence ID" value="CAF4813859.1"/>
    <property type="molecule type" value="Genomic_DNA"/>
</dbReference>
<dbReference type="Proteomes" id="UP000663848">
    <property type="component" value="Unassembled WGS sequence"/>
</dbReference>
<dbReference type="EMBL" id="CAJNXB010000453">
    <property type="protein sequence ID" value="CAF3056419.1"/>
    <property type="molecule type" value="Genomic_DNA"/>
</dbReference>
<dbReference type="Proteomes" id="UP000663851">
    <property type="component" value="Unassembled WGS sequence"/>
</dbReference>